<evidence type="ECO:0000256" key="1">
    <source>
        <dbReference type="ARBA" id="ARBA00022737"/>
    </source>
</evidence>
<dbReference type="AlphaFoldDB" id="A0A7S1XWC5"/>
<feature type="repeat" description="ANK" evidence="3">
    <location>
        <begin position="383"/>
        <end position="415"/>
    </location>
</feature>
<evidence type="ECO:0000259" key="5">
    <source>
        <dbReference type="PROSITE" id="PS50056"/>
    </source>
</evidence>
<evidence type="ECO:0000313" key="6">
    <source>
        <dbReference type="EMBL" id="CAD9265128.1"/>
    </source>
</evidence>
<feature type="region of interest" description="Disordered" evidence="4">
    <location>
        <begin position="515"/>
        <end position="597"/>
    </location>
</feature>
<feature type="compositionally biased region" description="Acidic residues" evidence="4">
    <location>
        <begin position="543"/>
        <end position="553"/>
    </location>
</feature>
<feature type="domain" description="Tyrosine specific protein phosphatases" evidence="5">
    <location>
        <begin position="770"/>
        <end position="835"/>
    </location>
</feature>
<sequence length="866" mass="97514">MADAKSSRGKKPVPAETKVELLPRLRFMATFDNALLTLDVAAGKGGNDAVIVGWVDAVREHDELVVQVEEVMHEVKLARKEFQHQRRLSNNWERFWLTANDRPDELQEYLELKPAMENFVEIFEEVKDPKGKVQLEMDYKRFKELEDKCEKLLLVEQEVIEAKAELERRSEIVMRVQREMDDTIQLEKEAAARITEDHVTALEEGCGLPELFPTIQVGFCITKINGVPCEDCPFGDIFDLLRDSISPHSVEFRRYDYRRVGASADWLTLQELRDRGCYVEDARHQQLVFIEHCREGNIKEIDAAFERGADPNWRDHAHNNGLHVAAARGNIPVMKRLIQEGTAFEARNRNMETPLLVAIATDHMGVMNFLLNRRAKLSVMDKQGRSPIFLAVVSRNVRILLRLLDMGADVHAREKQWGWTPLHFAANRNDLEIVEILLEHRASIYCRSAGRLLSPVDVADRGGCKAVADRLREEWQAQSAQCIMGGVKGWTQRVEERASDILTAKLGHLVDNKKAQPKMAAARARAMRSAASKGGLTGGGGGAEEESVEDEDALNPTSGLKLARDPTELEEAMERAAKELEEEAQERGAGAGDDEDHGAEIWLGRQEAAFPRFCTDHNFTAVLSIWTRARYQSRANTPQKSSSRMGLELMINPEPYPPCVHPSVYWLYDQAEAHSKATTPFQSRPGTPMSFASTAPGTPMAESKESESVEVGVPGLMDTPRDGDATPQAAATLRSKPIRHMSVEMDLESEVYPFGGTDNDNWQVMLTHMRRMLTFIHECVERGDKLLVHCEDGLSYSATVLAMYLSTKRRVRVEAAVSHVKKFRHCVSLTPSMAKGLDDFQCELDARRLRRLEAKLRKADVLSLGF</sequence>
<protein>
    <recommendedName>
        <fullName evidence="5">Tyrosine specific protein phosphatases domain-containing protein</fullName>
    </recommendedName>
</protein>
<dbReference type="SUPFAM" id="SSF48403">
    <property type="entry name" value="Ankyrin repeat"/>
    <property type="match status" value="1"/>
</dbReference>
<dbReference type="SMART" id="SM00248">
    <property type="entry name" value="ANK"/>
    <property type="match status" value="5"/>
</dbReference>
<dbReference type="Pfam" id="PF13857">
    <property type="entry name" value="Ank_5"/>
    <property type="match status" value="1"/>
</dbReference>
<feature type="repeat" description="ANK" evidence="3">
    <location>
        <begin position="350"/>
        <end position="382"/>
    </location>
</feature>
<dbReference type="PROSITE" id="PS50297">
    <property type="entry name" value="ANK_REP_REGION"/>
    <property type="match status" value="2"/>
</dbReference>
<evidence type="ECO:0000256" key="3">
    <source>
        <dbReference type="PROSITE-ProRule" id="PRU00023"/>
    </source>
</evidence>
<gene>
    <name evidence="6" type="ORF">PPAR1163_LOCUS23544</name>
</gene>
<feature type="compositionally biased region" description="Basic and acidic residues" evidence="4">
    <location>
        <begin position="562"/>
        <end position="579"/>
    </location>
</feature>
<dbReference type="PROSITE" id="PS50088">
    <property type="entry name" value="ANK_REPEAT"/>
    <property type="match status" value="4"/>
</dbReference>
<proteinExistence type="predicted"/>
<dbReference type="Gene3D" id="1.25.40.20">
    <property type="entry name" value="Ankyrin repeat-containing domain"/>
    <property type="match status" value="1"/>
</dbReference>
<evidence type="ECO:0000256" key="4">
    <source>
        <dbReference type="SAM" id="MobiDB-lite"/>
    </source>
</evidence>
<feature type="repeat" description="ANK" evidence="3">
    <location>
        <begin position="417"/>
        <end position="449"/>
    </location>
</feature>
<dbReference type="InterPro" id="IPR036770">
    <property type="entry name" value="Ankyrin_rpt-contain_sf"/>
</dbReference>
<feature type="repeat" description="ANK" evidence="3">
    <location>
        <begin position="317"/>
        <end position="349"/>
    </location>
</feature>
<name>A0A7S1XWC5_9STRA</name>
<organism evidence="6">
    <name type="scientific">Phaeomonas parva</name>
    <dbReference type="NCBI Taxonomy" id="124430"/>
    <lineage>
        <taxon>Eukaryota</taxon>
        <taxon>Sar</taxon>
        <taxon>Stramenopiles</taxon>
        <taxon>Ochrophyta</taxon>
        <taxon>Pinguiophyceae</taxon>
        <taxon>Pinguiochrysidales</taxon>
        <taxon>Pinguiochrysidaceae</taxon>
        <taxon>Phaeomonas</taxon>
    </lineage>
</organism>
<dbReference type="Gene3D" id="3.90.190.10">
    <property type="entry name" value="Protein tyrosine phosphatase superfamily"/>
    <property type="match status" value="1"/>
</dbReference>
<dbReference type="InterPro" id="IPR000340">
    <property type="entry name" value="Dual-sp_phosphatase_cat-dom"/>
</dbReference>
<dbReference type="SUPFAM" id="SSF52799">
    <property type="entry name" value="(Phosphotyrosine protein) phosphatases II"/>
    <property type="match status" value="1"/>
</dbReference>
<dbReference type="InterPro" id="IPR002110">
    <property type="entry name" value="Ankyrin_rpt"/>
</dbReference>
<dbReference type="Pfam" id="PF00782">
    <property type="entry name" value="DSPc"/>
    <property type="match status" value="1"/>
</dbReference>
<accession>A0A7S1XWC5</accession>
<reference evidence="6" key="1">
    <citation type="submission" date="2021-01" db="EMBL/GenBank/DDBJ databases">
        <authorList>
            <person name="Corre E."/>
            <person name="Pelletier E."/>
            <person name="Niang G."/>
            <person name="Scheremetjew M."/>
            <person name="Finn R."/>
            <person name="Kale V."/>
            <person name="Holt S."/>
            <person name="Cochrane G."/>
            <person name="Meng A."/>
            <person name="Brown T."/>
            <person name="Cohen L."/>
        </authorList>
    </citation>
    <scope>NUCLEOTIDE SEQUENCE</scope>
    <source>
        <strain evidence="6">CCMP2877</strain>
    </source>
</reference>
<feature type="region of interest" description="Disordered" evidence="4">
    <location>
        <begin position="678"/>
        <end position="707"/>
    </location>
</feature>
<dbReference type="InterPro" id="IPR029021">
    <property type="entry name" value="Prot-tyrosine_phosphatase-like"/>
</dbReference>
<dbReference type="PANTHER" id="PTHR24171">
    <property type="entry name" value="ANKYRIN REPEAT DOMAIN-CONTAINING PROTEIN 39-RELATED"/>
    <property type="match status" value="1"/>
</dbReference>
<evidence type="ECO:0000256" key="2">
    <source>
        <dbReference type="ARBA" id="ARBA00023043"/>
    </source>
</evidence>
<feature type="compositionally biased region" description="Polar residues" evidence="4">
    <location>
        <begin position="678"/>
        <end position="696"/>
    </location>
</feature>
<dbReference type="InterPro" id="IPR000387">
    <property type="entry name" value="Tyr_Pase_dom"/>
</dbReference>
<dbReference type="EMBL" id="HBGJ01037295">
    <property type="protein sequence ID" value="CAD9265128.1"/>
    <property type="molecule type" value="Transcribed_RNA"/>
</dbReference>
<dbReference type="PROSITE" id="PS50056">
    <property type="entry name" value="TYR_PHOSPHATASE_2"/>
    <property type="match status" value="1"/>
</dbReference>
<keyword evidence="2 3" id="KW-0040">ANK repeat</keyword>
<feature type="compositionally biased region" description="Low complexity" evidence="4">
    <location>
        <begin position="519"/>
        <end position="534"/>
    </location>
</feature>
<keyword evidence="1" id="KW-0677">Repeat</keyword>
<dbReference type="Pfam" id="PF12796">
    <property type="entry name" value="Ank_2"/>
    <property type="match status" value="1"/>
</dbReference>